<dbReference type="Pfam" id="PF00810">
    <property type="entry name" value="ER_lumen_recept"/>
    <property type="match status" value="1"/>
</dbReference>
<evidence type="ECO:0000313" key="14">
    <source>
        <dbReference type="Proteomes" id="UP001153069"/>
    </source>
</evidence>
<keyword evidence="4 12" id="KW-0812">Transmembrane</keyword>
<feature type="transmembrane region" description="Helical" evidence="12">
    <location>
        <begin position="100"/>
        <end position="117"/>
    </location>
</feature>
<keyword evidence="7" id="KW-0653">Protein transport</keyword>
<keyword evidence="5" id="KW-0256">Endoplasmic reticulum</keyword>
<proteinExistence type="inferred from homology"/>
<accession>A0A9N8DZQ3</accession>
<dbReference type="EMBL" id="CAICTM010000405">
    <property type="protein sequence ID" value="CAB9509806.1"/>
    <property type="molecule type" value="Genomic_DNA"/>
</dbReference>
<organism evidence="13 14">
    <name type="scientific">Seminavis robusta</name>
    <dbReference type="NCBI Taxonomy" id="568900"/>
    <lineage>
        <taxon>Eukaryota</taxon>
        <taxon>Sar</taxon>
        <taxon>Stramenopiles</taxon>
        <taxon>Ochrophyta</taxon>
        <taxon>Bacillariophyta</taxon>
        <taxon>Bacillariophyceae</taxon>
        <taxon>Bacillariophycidae</taxon>
        <taxon>Naviculales</taxon>
        <taxon>Naviculaceae</taxon>
        <taxon>Seminavis</taxon>
    </lineage>
</organism>
<protein>
    <submittedName>
        <fullName evidence="13">Lumen protein-retaining receptor</fullName>
    </submittedName>
</protein>
<name>A0A9N8DZQ3_9STRA</name>
<keyword evidence="14" id="KW-1185">Reference proteome</keyword>
<feature type="transmembrane region" description="Helical" evidence="12">
    <location>
        <begin position="57"/>
        <end position="80"/>
    </location>
</feature>
<evidence type="ECO:0000256" key="2">
    <source>
        <dbReference type="ARBA" id="ARBA00010120"/>
    </source>
</evidence>
<evidence type="ECO:0000256" key="1">
    <source>
        <dbReference type="ARBA" id="ARBA00004477"/>
    </source>
</evidence>
<dbReference type="Proteomes" id="UP001153069">
    <property type="component" value="Unassembled WGS sequence"/>
</dbReference>
<dbReference type="PRINTS" id="PR00660">
    <property type="entry name" value="ERLUMENR"/>
</dbReference>
<keyword evidence="3" id="KW-0813">Transport</keyword>
<sequence>MAMNIFRLCGDMSHQFAIVLLIVQLLKAKNARGISVKTQELRLLVFLTRYLDLFTTFYSLYNSCMKFAYIAETVAIIYMIKFWEPIQSFYNADQDSFPHWKYAVLPCSLVALATHLIGGGTRNFDLMELLWTFSIYLESIAILPQLLVLQKYGLVENLTGNFVFFLGFYRFMYVINWIYRAHTERGYQHHYVVYTCGIVQTLLYADFFYQYCRARCRPGRATGGDDNDDEEKAGNLVFEFVGTRNHGGGGGAVGYTAGTESLLTEHSDPSLVVPSPANNEDMSSSEENDGSVRQR</sequence>
<keyword evidence="9 12" id="KW-0472">Membrane</keyword>
<comment type="subcellular location">
    <subcellularLocation>
        <location evidence="1">Endoplasmic reticulum membrane</location>
        <topology evidence="1">Multi-pass membrane protein</topology>
    </subcellularLocation>
</comment>
<dbReference type="PANTHER" id="PTHR10585">
    <property type="entry name" value="ER LUMEN PROTEIN RETAINING RECEPTOR"/>
    <property type="match status" value="1"/>
</dbReference>
<keyword evidence="10 13" id="KW-0675">Receptor</keyword>
<reference evidence="13" key="1">
    <citation type="submission" date="2020-06" db="EMBL/GenBank/DDBJ databases">
        <authorList>
            <consortium name="Plant Systems Biology data submission"/>
        </authorList>
    </citation>
    <scope>NUCLEOTIDE SEQUENCE</scope>
    <source>
        <strain evidence="13">D6</strain>
    </source>
</reference>
<comment type="similarity">
    <text evidence="2">Belongs to the ERD2 family.</text>
</comment>
<dbReference type="OrthoDB" id="7694678at2759"/>
<dbReference type="InterPro" id="IPR000133">
    <property type="entry name" value="ER_ret_rcpt"/>
</dbReference>
<evidence type="ECO:0000256" key="6">
    <source>
        <dbReference type="ARBA" id="ARBA00022892"/>
    </source>
</evidence>
<dbReference type="GO" id="GO:0006621">
    <property type="term" value="P:protein retention in ER lumen"/>
    <property type="evidence" value="ECO:0007669"/>
    <property type="project" value="InterPro"/>
</dbReference>
<keyword evidence="8 12" id="KW-1133">Transmembrane helix</keyword>
<feature type="transmembrane region" description="Helical" evidence="12">
    <location>
        <begin position="129"/>
        <end position="149"/>
    </location>
</feature>
<evidence type="ECO:0000256" key="8">
    <source>
        <dbReference type="ARBA" id="ARBA00022989"/>
    </source>
</evidence>
<dbReference type="GO" id="GO:0015031">
    <property type="term" value="P:protein transport"/>
    <property type="evidence" value="ECO:0007669"/>
    <property type="project" value="UniProtKB-KW"/>
</dbReference>
<feature type="transmembrane region" description="Helical" evidence="12">
    <location>
        <begin position="161"/>
        <end position="179"/>
    </location>
</feature>
<dbReference type="GO" id="GO:0046923">
    <property type="term" value="F:ER retention sequence binding"/>
    <property type="evidence" value="ECO:0007669"/>
    <property type="project" value="InterPro"/>
</dbReference>
<dbReference type="GO" id="GO:0005789">
    <property type="term" value="C:endoplasmic reticulum membrane"/>
    <property type="evidence" value="ECO:0007669"/>
    <property type="project" value="UniProtKB-SubCell"/>
</dbReference>
<evidence type="ECO:0000256" key="7">
    <source>
        <dbReference type="ARBA" id="ARBA00022927"/>
    </source>
</evidence>
<dbReference type="GO" id="GO:0016192">
    <property type="term" value="P:vesicle-mediated transport"/>
    <property type="evidence" value="ECO:0007669"/>
    <property type="project" value="UniProtKB-KW"/>
</dbReference>
<evidence type="ECO:0000256" key="10">
    <source>
        <dbReference type="ARBA" id="ARBA00023170"/>
    </source>
</evidence>
<comment type="caution">
    <text evidence="13">The sequence shown here is derived from an EMBL/GenBank/DDBJ whole genome shotgun (WGS) entry which is preliminary data.</text>
</comment>
<evidence type="ECO:0000256" key="11">
    <source>
        <dbReference type="SAM" id="MobiDB-lite"/>
    </source>
</evidence>
<evidence type="ECO:0000256" key="3">
    <source>
        <dbReference type="ARBA" id="ARBA00022448"/>
    </source>
</evidence>
<gene>
    <name evidence="13" type="ORF">SEMRO_406_G136350.1</name>
</gene>
<evidence type="ECO:0000256" key="9">
    <source>
        <dbReference type="ARBA" id="ARBA00023136"/>
    </source>
</evidence>
<evidence type="ECO:0000313" key="13">
    <source>
        <dbReference type="EMBL" id="CAB9509806.1"/>
    </source>
</evidence>
<evidence type="ECO:0000256" key="5">
    <source>
        <dbReference type="ARBA" id="ARBA00022824"/>
    </source>
</evidence>
<evidence type="ECO:0000256" key="12">
    <source>
        <dbReference type="SAM" id="Phobius"/>
    </source>
</evidence>
<evidence type="ECO:0000256" key="4">
    <source>
        <dbReference type="ARBA" id="ARBA00022692"/>
    </source>
</evidence>
<dbReference type="AlphaFoldDB" id="A0A9N8DZQ3"/>
<keyword evidence="6" id="KW-0931">ER-Golgi transport</keyword>
<feature type="region of interest" description="Disordered" evidence="11">
    <location>
        <begin position="265"/>
        <end position="295"/>
    </location>
</feature>